<dbReference type="InterPro" id="IPR003567">
    <property type="entry name" value="Cyt_c_biogenesis"/>
</dbReference>
<keyword evidence="8 10" id="KW-0472">Membrane</keyword>
<evidence type="ECO:0000256" key="4">
    <source>
        <dbReference type="ARBA" id="ARBA00022519"/>
    </source>
</evidence>
<comment type="subcellular location">
    <subcellularLocation>
        <location evidence="1">Cell inner membrane</location>
        <topology evidence="1">Multi-pass membrane protein</topology>
    </subcellularLocation>
</comment>
<protein>
    <submittedName>
        <fullName evidence="13">Heme lyase CcmF/NrfE family subunit</fullName>
    </submittedName>
</protein>
<feature type="domain" description="Cytochrome c assembly protein" evidence="11">
    <location>
        <begin position="84"/>
        <end position="309"/>
    </location>
</feature>
<proteinExistence type="inferred from homology"/>
<dbReference type="Pfam" id="PF01578">
    <property type="entry name" value="Cytochrom_C_asm"/>
    <property type="match status" value="1"/>
</dbReference>
<dbReference type="NCBIfam" id="NF007691">
    <property type="entry name" value="PRK10369.1"/>
    <property type="match status" value="1"/>
</dbReference>
<feature type="transmembrane region" description="Helical" evidence="10">
    <location>
        <begin position="192"/>
        <end position="212"/>
    </location>
</feature>
<keyword evidence="6" id="KW-0201">Cytochrome c-type biogenesis</keyword>
<dbReference type="GO" id="GO:0016829">
    <property type="term" value="F:lyase activity"/>
    <property type="evidence" value="ECO:0007669"/>
    <property type="project" value="UniProtKB-KW"/>
</dbReference>
<evidence type="ECO:0000256" key="10">
    <source>
        <dbReference type="SAM" id="Phobius"/>
    </source>
</evidence>
<evidence type="ECO:0000256" key="3">
    <source>
        <dbReference type="ARBA" id="ARBA00022475"/>
    </source>
</evidence>
<feature type="transmembrane region" description="Helical" evidence="10">
    <location>
        <begin position="140"/>
        <end position="157"/>
    </location>
</feature>
<dbReference type="Pfam" id="PF16327">
    <property type="entry name" value="CcmF_C"/>
    <property type="match status" value="1"/>
</dbReference>
<dbReference type="PANTHER" id="PTHR43653:SF1">
    <property type="entry name" value="CYTOCHROME C-TYPE BIOGENESIS PROTEIN CCMF"/>
    <property type="match status" value="1"/>
</dbReference>
<feature type="transmembrane region" description="Helical" evidence="10">
    <location>
        <begin position="641"/>
        <end position="661"/>
    </location>
</feature>
<dbReference type="Proteomes" id="UP000663903">
    <property type="component" value="Chromosome"/>
</dbReference>
<feature type="transmembrane region" description="Helical" evidence="10">
    <location>
        <begin position="442"/>
        <end position="460"/>
    </location>
</feature>
<evidence type="ECO:0000256" key="5">
    <source>
        <dbReference type="ARBA" id="ARBA00022692"/>
    </source>
</evidence>
<keyword evidence="4" id="KW-0997">Cell inner membrane</keyword>
<dbReference type="GO" id="GO:0017004">
    <property type="term" value="P:cytochrome complex assembly"/>
    <property type="evidence" value="ECO:0007669"/>
    <property type="project" value="UniProtKB-KW"/>
</dbReference>
<feature type="transmembrane region" description="Helical" evidence="10">
    <location>
        <begin position="285"/>
        <end position="306"/>
    </location>
</feature>
<evidence type="ECO:0000259" key="12">
    <source>
        <dbReference type="Pfam" id="PF16327"/>
    </source>
</evidence>
<dbReference type="InterPro" id="IPR003568">
    <property type="entry name" value="Cyt_c_biogenesis_CcmF"/>
</dbReference>
<dbReference type="GO" id="GO:0020037">
    <property type="term" value="F:heme binding"/>
    <property type="evidence" value="ECO:0007669"/>
    <property type="project" value="InterPro"/>
</dbReference>
<dbReference type="InterPro" id="IPR002541">
    <property type="entry name" value="Cyt_c_assembly"/>
</dbReference>
<evidence type="ECO:0000313" key="13">
    <source>
        <dbReference type="EMBL" id="QTD45978.1"/>
    </source>
</evidence>
<sequence>MLPELAHLLLILALLAAAVQSWAGLAPRPQPRLAHVALVWQAGGIAIAFALLGAAFVQDDFSVTYVVQHGHSDLPLLYKISAIWGGHEGSLLLWVLILAGWSALAAWRLRTDASQFIAGYADSTWTSGAKGSENAFPTRVLGVLGLVSLAMLAFILFTSNPFTRLLPAADEGQSLNPLLQDPGLALHPPLLYLGYVGTAVPFAMVMAVLAYGGHKDWIKAMRPFVLLAWAALSVGIALGSWWAYYELGWGGWWFWDPVENASFMPWLVLAALAHTLAVREGRRALPHWTAVLAIGAFMLSLLGLFLVRSGVITSVHAFATDPRRGVFLLGLIAAFLLGAMALYARHAHRLLDARGPLPTALASRETAVLLNNLLLIVACATVLLGTLYPLALDALRLGKISVGPPYFEAVLAPVFLLLLALLAPVAWLRWGAGLDAPGRRRLALWGAGFVLALGAAWGWLHGFHGGARPLVVLTLALAIVVGAATKLWAWHQWRKGGLTASQWGMTIAHLGVAVFAIGVAMVGGYGVERDVRLVPGNSKASRADAASQTHAIDDCRVSFERIDPARGPNYMALAGHFTLVCQGSAPVPLKAEKRNYVGSSMPMTESAIRWGLTRDVYVALGEPLEGTPFGAWSVRVQHKPFMRWVWAGALLMALGAACAALSRRYRRKVSRAVIASGDDAVHPMDPLPQPAVQAGAA</sequence>
<dbReference type="GO" id="GO:0005886">
    <property type="term" value="C:plasma membrane"/>
    <property type="evidence" value="ECO:0007669"/>
    <property type="project" value="UniProtKB-SubCell"/>
</dbReference>
<dbReference type="RefSeq" id="WP_208009837.1">
    <property type="nucleotide sequence ID" value="NZ_CP071796.1"/>
</dbReference>
<evidence type="ECO:0000256" key="2">
    <source>
        <dbReference type="ARBA" id="ARBA00009186"/>
    </source>
</evidence>
<evidence type="ECO:0000259" key="11">
    <source>
        <dbReference type="Pfam" id="PF01578"/>
    </source>
</evidence>
<feature type="transmembrane region" description="Helical" evidence="10">
    <location>
        <begin position="466"/>
        <end position="485"/>
    </location>
</feature>
<evidence type="ECO:0000256" key="9">
    <source>
        <dbReference type="ARBA" id="ARBA00037230"/>
    </source>
</evidence>
<dbReference type="PANTHER" id="PTHR43653">
    <property type="entry name" value="CYTOCHROME C ASSEMBLY PROTEIN-RELATED"/>
    <property type="match status" value="1"/>
</dbReference>
<keyword evidence="7 10" id="KW-1133">Transmembrane helix</keyword>
<dbReference type="AlphaFoldDB" id="A0A975H3K0"/>
<feature type="transmembrane region" description="Helical" evidence="10">
    <location>
        <begin position="410"/>
        <end position="430"/>
    </location>
</feature>
<feature type="transmembrane region" description="Helical" evidence="10">
    <location>
        <begin position="6"/>
        <end position="25"/>
    </location>
</feature>
<dbReference type="NCBIfam" id="TIGR00353">
    <property type="entry name" value="nrfE"/>
    <property type="match status" value="1"/>
</dbReference>
<dbReference type="InterPro" id="IPR032523">
    <property type="entry name" value="CcmF_C"/>
</dbReference>
<keyword evidence="13" id="KW-0456">Lyase</keyword>
<dbReference type="EMBL" id="CP071796">
    <property type="protein sequence ID" value="QTD45978.1"/>
    <property type="molecule type" value="Genomic_DNA"/>
</dbReference>
<evidence type="ECO:0000256" key="1">
    <source>
        <dbReference type="ARBA" id="ARBA00004429"/>
    </source>
</evidence>
<feature type="transmembrane region" description="Helical" evidence="10">
    <location>
        <begin position="326"/>
        <end position="345"/>
    </location>
</feature>
<comment type="function">
    <text evidence="9">Required for the biogenesis of c-type cytochromes. Possible subunit of a heme lyase.</text>
</comment>
<feature type="transmembrane region" description="Helical" evidence="10">
    <location>
        <begin position="506"/>
        <end position="527"/>
    </location>
</feature>
<gene>
    <name evidence="13" type="ORF">J1M35_03435</name>
</gene>
<keyword evidence="5 10" id="KW-0812">Transmembrane</keyword>
<evidence type="ECO:0000256" key="8">
    <source>
        <dbReference type="ARBA" id="ARBA00023136"/>
    </source>
</evidence>
<evidence type="ECO:0000256" key="7">
    <source>
        <dbReference type="ARBA" id="ARBA00022989"/>
    </source>
</evidence>
<organism evidence="13 14">
    <name type="scientific">Ottowia testudinis</name>
    <dbReference type="NCBI Taxonomy" id="2816950"/>
    <lineage>
        <taxon>Bacteria</taxon>
        <taxon>Pseudomonadati</taxon>
        <taxon>Pseudomonadota</taxon>
        <taxon>Betaproteobacteria</taxon>
        <taxon>Burkholderiales</taxon>
        <taxon>Comamonadaceae</taxon>
        <taxon>Ottowia</taxon>
    </lineage>
</organism>
<keyword evidence="14" id="KW-1185">Reference proteome</keyword>
<dbReference type="KEGG" id="otd:J1M35_03435"/>
<dbReference type="PRINTS" id="PR01410">
    <property type="entry name" value="CCBIOGENESIS"/>
</dbReference>
<feature type="domain" description="Cytochrome c-type biogenesis protein CcmF C-terminal" evidence="12">
    <location>
        <begin position="329"/>
        <end position="663"/>
    </location>
</feature>
<feature type="transmembrane region" description="Helical" evidence="10">
    <location>
        <begin position="263"/>
        <end position="278"/>
    </location>
</feature>
<comment type="similarity">
    <text evidence="2">Belongs to the CcmF/CycK/Ccl1/NrfE/CcsA family.</text>
</comment>
<reference evidence="13" key="1">
    <citation type="submission" date="2021-03" db="EMBL/GenBank/DDBJ databases">
        <title>Ottowia sp. 27C isolated from the cloaca of a Giant Asian pond turtle (Heosemys grandis).</title>
        <authorList>
            <person name="Spergser J."/>
            <person name="Busse H.-J."/>
        </authorList>
    </citation>
    <scope>NUCLEOTIDE SEQUENCE</scope>
    <source>
        <strain evidence="13">27C</strain>
    </source>
</reference>
<feature type="transmembrane region" description="Helical" evidence="10">
    <location>
        <begin position="224"/>
        <end position="243"/>
    </location>
</feature>
<feature type="transmembrane region" description="Helical" evidence="10">
    <location>
        <begin position="366"/>
        <end position="390"/>
    </location>
</feature>
<accession>A0A975H3K0</accession>
<feature type="transmembrane region" description="Helical" evidence="10">
    <location>
        <begin position="37"/>
        <end position="57"/>
    </location>
</feature>
<keyword evidence="3" id="KW-1003">Cell membrane</keyword>
<name>A0A975H3K0_9BURK</name>
<feature type="transmembrane region" description="Helical" evidence="10">
    <location>
        <begin position="91"/>
        <end position="109"/>
    </location>
</feature>
<dbReference type="GO" id="GO:0015232">
    <property type="term" value="F:heme transmembrane transporter activity"/>
    <property type="evidence" value="ECO:0007669"/>
    <property type="project" value="InterPro"/>
</dbReference>
<evidence type="ECO:0000256" key="6">
    <source>
        <dbReference type="ARBA" id="ARBA00022748"/>
    </source>
</evidence>
<evidence type="ECO:0000313" key="14">
    <source>
        <dbReference type="Proteomes" id="UP000663903"/>
    </source>
</evidence>
<dbReference type="PRINTS" id="PR01411">
    <property type="entry name" value="CCMFBIOGNSIS"/>
</dbReference>